<evidence type="ECO:0000259" key="9">
    <source>
        <dbReference type="Pfam" id="PF00061"/>
    </source>
</evidence>
<evidence type="ECO:0000313" key="10">
    <source>
        <dbReference type="Proteomes" id="UP001732720"/>
    </source>
</evidence>
<dbReference type="InterPro" id="IPR002971">
    <property type="entry name" value="Maj_urinary"/>
</dbReference>
<dbReference type="PANTHER" id="PTHR11430">
    <property type="entry name" value="LIPOCALIN"/>
    <property type="match status" value="1"/>
</dbReference>
<evidence type="ECO:0000256" key="3">
    <source>
        <dbReference type="ARBA" id="ARBA00022525"/>
    </source>
</evidence>
<feature type="region of interest" description="Disordered" evidence="7">
    <location>
        <begin position="175"/>
        <end position="200"/>
    </location>
</feature>
<protein>
    <submittedName>
        <fullName evidence="11">Epididymal-specific lipocalin-9</fullName>
    </submittedName>
</protein>
<dbReference type="GO" id="GO:0036094">
    <property type="term" value="F:small molecule binding"/>
    <property type="evidence" value="ECO:0007669"/>
    <property type="project" value="InterPro"/>
</dbReference>
<dbReference type="GeneID" id="109686614"/>
<evidence type="ECO:0000256" key="2">
    <source>
        <dbReference type="ARBA" id="ARBA00006889"/>
    </source>
</evidence>
<accession>A0A8B7UJU1</accession>
<feature type="domain" description="Lipocalin/cytosolic fatty-acid binding" evidence="9">
    <location>
        <begin position="34"/>
        <end position="171"/>
    </location>
</feature>
<organism evidence="11">
    <name type="scientific">Castor canadensis</name>
    <name type="common">American beaver</name>
    <dbReference type="NCBI Taxonomy" id="51338"/>
    <lineage>
        <taxon>Eukaryota</taxon>
        <taxon>Metazoa</taxon>
        <taxon>Chordata</taxon>
        <taxon>Craniata</taxon>
        <taxon>Vertebrata</taxon>
        <taxon>Euteleostomi</taxon>
        <taxon>Mammalia</taxon>
        <taxon>Eutheria</taxon>
        <taxon>Euarchontoglires</taxon>
        <taxon>Glires</taxon>
        <taxon>Rodentia</taxon>
        <taxon>Castorimorpha</taxon>
        <taxon>Castoridae</taxon>
        <taxon>Castor</taxon>
    </lineage>
</organism>
<keyword evidence="3" id="KW-0964">Secreted</keyword>
<evidence type="ECO:0000256" key="1">
    <source>
        <dbReference type="ARBA" id="ARBA00004613"/>
    </source>
</evidence>
<reference evidence="11" key="1">
    <citation type="submission" date="2025-08" db="UniProtKB">
        <authorList>
            <consortium name="RefSeq"/>
        </authorList>
    </citation>
    <scope>IDENTIFICATION</scope>
    <source>
        <tissue evidence="11">Leukocyte</tissue>
    </source>
</reference>
<dbReference type="RefSeq" id="XP_020019587.1">
    <property type="nucleotide sequence ID" value="XM_020163998.1"/>
</dbReference>
<proteinExistence type="inferred from homology"/>
<keyword evidence="10" id="KW-1185">Reference proteome</keyword>
<feature type="chain" id="PRO_5034940787" evidence="8">
    <location>
        <begin position="16"/>
        <end position="200"/>
    </location>
</feature>
<feature type="signal peptide" evidence="8">
    <location>
        <begin position="1"/>
        <end position="15"/>
    </location>
</feature>
<name>A0A8B7UJU1_CASCN</name>
<comment type="similarity">
    <text evidence="2 6">Belongs to the calycin superfamily. Lipocalin family.</text>
</comment>
<dbReference type="Gene3D" id="2.40.128.20">
    <property type="match status" value="1"/>
</dbReference>
<dbReference type="PRINTS" id="PR01221">
    <property type="entry name" value="MAJORURINARY"/>
</dbReference>
<dbReference type="InterPro" id="IPR022272">
    <property type="entry name" value="Lipocalin_CS"/>
</dbReference>
<dbReference type="InterPro" id="IPR002345">
    <property type="entry name" value="Lipocalin"/>
</dbReference>
<evidence type="ECO:0000256" key="5">
    <source>
        <dbReference type="ARBA" id="ARBA00023157"/>
    </source>
</evidence>
<gene>
    <name evidence="11" type="primary">Lcn9</name>
</gene>
<evidence type="ECO:0000256" key="4">
    <source>
        <dbReference type="ARBA" id="ARBA00022729"/>
    </source>
</evidence>
<dbReference type="PANTHER" id="PTHR11430:SF28">
    <property type="entry name" value="EPIDIDYMAL-SPECIFIC LIPOCALIN-9"/>
    <property type="match status" value="1"/>
</dbReference>
<dbReference type="CTD" id="392399"/>
<evidence type="ECO:0000313" key="11">
    <source>
        <dbReference type="RefSeq" id="XP_020019587.1"/>
    </source>
</evidence>
<dbReference type="GO" id="GO:0005615">
    <property type="term" value="C:extracellular space"/>
    <property type="evidence" value="ECO:0007669"/>
    <property type="project" value="TreeGrafter"/>
</dbReference>
<sequence>MALFLLGLVLTIASAQVFNPKEVVRKNYNMARVSGVWFSISMASDNLTRIEENGDLRVFVRSIEHLKNSSLKFNFHFMVQGECVDVIMVCEKRKDGEYSVTYEGENKVLVSETDYRLYITFYMQNIRNNTQTRVLALYGRIPQLTSPFLERFRKICKRYGMSPENIIYLADQETGSPFSSSGKQDPKGTSACSDSFLGDD</sequence>
<dbReference type="InterPro" id="IPR012674">
    <property type="entry name" value="Calycin"/>
</dbReference>
<dbReference type="OrthoDB" id="9048943at2759"/>
<dbReference type="AlphaFoldDB" id="A0A8B7UJU1"/>
<dbReference type="PROSITE" id="PS00213">
    <property type="entry name" value="LIPOCALIN"/>
    <property type="match status" value="1"/>
</dbReference>
<keyword evidence="4 8" id="KW-0732">Signal</keyword>
<comment type="subcellular location">
    <subcellularLocation>
        <location evidence="1">Secreted</location>
    </subcellularLocation>
</comment>
<evidence type="ECO:0000256" key="6">
    <source>
        <dbReference type="RuleBase" id="RU003695"/>
    </source>
</evidence>
<dbReference type="KEGG" id="ccan:109686614"/>
<evidence type="ECO:0000256" key="7">
    <source>
        <dbReference type="SAM" id="MobiDB-lite"/>
    </source>
</evidence>
<dbReference type="PRINTS" id="PR00179">
    <property type="entry name" value="LIPOCALIN"/>
</dbReference>
<dbReference type="Proteomes" id="UP001732720">
    <property type="component" value="Chromosome 13"/>
</dbReference>
<dbReference type="InterPro" id="IPR000566">
    <property type="entry name" value="Lipocln_cytosolic_FA-bd_dom"/>
</dbReference>
<keyword evidence="5" id="KW-1015">Disulfide bond</keyword>
<evidence type="ECO:0000256" key="8">
    <source>
        <dbReference type="SAM" id="SignalP"/>
    </source>
</evidence>
<dbReference type="Pfam" id="PF00061">
    <property type="entry name" value="Lipocalin"/>
    <property type="match status" value="1"/>
</dbReference>
<dbReference type="SUPFAM" id="SSF50814">
    <property type="entry name" value="Lipocalins"/>
    <property type="match status" value="1"/>
</dbReference>